<gene>
    <name evidence="2" type="ORF">LCGC14_1180500</name>
</gene>
<sequence>MSDQQLLEKINELKIRIREIVLDIQGIKGQLERSAISLEEFRTQKTVLEEELRNILQQIAEIKEKTEFKITPRAEKPSAQVKEEPVNIKEEHAQIKEEPPEVEVSTSELIDREIQIAGEAKDLMYYFQTEFIESVSNVKIYLSITLENHFIIGIEYSKYPERPILDIPSEVLELFNNDLLKLYTKIPLYLNWDEENPGRIYELTTEIETALIQVYNADINTILKKSVEFVDKEKDKLDTLTKAVKKCSMNKNYKQAIELCYSIIDLASELQDYDIVKTYTSKLNKFIKKSS</sequence>
<name>A0A0F9LS33_9ZZZZ</name>
<dbReference type="EMBL" id="LAZR01005911">
    <property type="protein sequence ID" value="KKM96203.1"/>
    <property type="molecule type" value="Genomic_DNA"/>
</dbReference>
<accession>A0A0F9LS33</accession>
<evidence type="ECO:0000256" key="1">
    <source>
        <dbReference type="SAM" id="Coils"/>
    </source>
</evidence>
<evidence type="ECO:0000313" key="2">
    <source>
        <dbReference type="EMBL" id="KKM96203.1"/>
    </source>
</evidence>
<dbReference type="AlphaFoldDB" id="A0A0F9LS33"/>
<protein>
    <submittedName>
        <fullName evidence="2">Uncharacterized protein</fullName>
    </submittedName>
</protein>
<proteinExistence type="predicted"/>
<keyword evidence="1" id="KW-0175">Coiled coil</keyword>
<feature type="coiled-coil region" evidence="1">
    <location>
        <begin position="38"/>
        <end position="65"/>
    </location>
</feature>
<reference evidence="2" key="1">
    <citation type="journal article" date="2015" name="Nature">
        <title>Complex archaea that bridge the gap between prokaryotes and eukaryotes.</title>
        <authorList>
            <person name="Spang A."/>
            <person name="Saw J.H."/>
            <person name="Jorgensen S.L."/>
            <person name="Zaremba-Niedzwiedzka K."/>
            <person name="Martijn J."/>
            <person name="Lind A.E."/>
            <person name="van Eijk R."/>
            <person name="Schleper C."/>
            <person name="Guy L."/>
            <person name="Ettema T.J."/>
        </authorList>
    </citation>
    <scope>NUCLEOTIDE SEQUENCE</scope>
</reference>
<comment type="caution">
    <text evidence="2">The sequence shown here is derived from an EMBL/GenBank/DDBJ whole genome shotgun (WGS) entry which is preliminary data.</text>
</comment>
<organism evidence="2">
    <name type="scientific">marine sediment metagenome</name>
    <dbReference type="NCBI Taxonomy" id="412755"/>
    <lineage>
        <taxon>unclassified sequences</taxon>
        <taxon>metagenomes</taxon>
        <taxon>ecological metagenomes</taxon>
    </lineage>
</organism>